<dbReference type="PANTHER" id="PTHR12358">
    <property type="entry name" value="SPHINGOSINE KINASE"/>
    <property type="match status" value="1"/>
</dbReference>
<keyword evidence="2" id="KW-0808">Transferase</keyword>
<dbReference type="InterPro" id="IPR050187">
    <property type="entry name" value="Lipid_Phosphate_FormReg"/>
</dbReference>
<dbReference type="InterPro" id="IPR017438">
    <property type="entry name" value="ATP-NAD_kinase_N"/>
</dbReference>
<dbReference type="Gene3D" id="3.40.50.10330">
    <property type="entry name" value="Probable inorganic polyphosphate/atp-NAD kinase, domain 1"/>
    <property type="match status" value="1"/>
</dbReference>
<name>A0A2T3AKQ9_9PEZI</name>
<dbReference type="InParanoid" id="A0A2T3AKQ9"/>
<evidence type="ECO:0000259" key="1">
    <source>
        <dbReference type="PROSITE" id="PS50146"/>
    </source>
</evidence>
<dbReference type="Pfam" id="PF00781">
    <property type="entry name" value="DAGK_cat"/>
    <property type="match status" value="1"/>
</dbReference>
<dbReference type="GO" id="GO:0046512">
    <property type="term" value="P:sphingosine biosynthetic process"/>
    <property type="evidence" value="ECO:0007669"/>
    <property type="project" value="TreeGrafter"/>
</dbReference>
<organism evidence="2 3">
    <name type="scientific">Coniella lustricola</name>
    <dbReference type="NCBI Taxonomy" id="2025994"/>
    <lineage>
        <taxon>Eukaryota</taxon>
        <taxon>Fungi</taxon>
        <taxon>Dikarya</taxon>
        <taxon>Ascomycota</taxon>
        <taxon>Pezizomycotina</taxon>
        <taxon>Sordariomycetes</taxon>
        <taxon>Sordariomycetidae</taxon>
        <taxon>Diaporthales</taxon>
        <taxon>Schizoparmaceae</taxon>
        <taxon>Coniella</taxon>
    </lineage>
</organism>
<sequence>MSWTVSRDAVTALKPIRLGDEAKDIEYTKNQIILPAVKSQLTGEGDKLNSTIAERTVIKTEQLVLLAGFEDGGYLLVTLNEAQPEDSVHFSLSSFLVPYLAQDLINEHALVEAPAIVSKASSSSNASSSLLDVIVSTHAGTHLALEFYDSVLQPFLAAIGLNESDDHEQTATPEEQGRIYRVLKTQDANSVKDFARKRWGSQSGLSTASSSSSSSAKETVILLSGDGGVVDLLNGIESTSASLNPSSQRPTIALIPLGTGNALFHSMHKPHYTASSSSPPSSLTISLRALLKGRSVPLPTFTASFSPGAHLVHGAETESQEVSHLVGAIVTSYGFHAQLVWESDTPAYRKFGAQRFGMVAQELLKELHKYDASVTISSPSASSSTSASVSSSSKQMQKRVVIGTSSATSPLLNYALVTLVSNLEKTFTISPASKPLDGALRLVYFEGKTGEEALSIMMGAYDGGKHVDAAGVEYRQASDAADDEGGGEVELVTRETDPRWRKVCIDGTIVELPEGGTMKVIRNEEPRLDVIFLAA</sequence>
<dbReference type="SUPFAM" id="SSF111331">
    <property type="entry name" value="NAD kinase/diacylglycerol kinase-like"/>
    <property type="match status" value="1"/>
</dbReference>
<feature type="domain" description="DAGKc" evidence="1">
    <location>
        <begin position="187"/>
        <end position="307"/>
    </location>
</feature>
<dbReference type="OrthoDB" id="3853857at2759"/>
<dbReference type="AlphaFoldDB" id="A0A2T3AKQ9"/>
<reference evidence="2 3" key="1">
    <citation type="journal article" date="2018" name="Mycol. Prog.">
        <title>Coniella lustricola, a new species from submerged detritus.</title>
        <authorList>
            <person name="Raudabaugh D.B."/>
            <person name="Iturriaga T."/>
            <person name="Carver A."/>
            <person name="Mondo S."/>
            <person name="Pangilinan J."/>
            <person name="Lipzen A."/>
            <person name="He G."/>
            <person name="Amirebrahimi M."/>
            <person name="Grigoriev I.V."/>
            <person name="Miller A.N."/>
        </authorList>
    </citation>
    <scope>NUCLEOTIDE SEQUENCE [LARGE SCALE GENOMIC DNA]</scope>
    <source>
        <strain evidence="2 3">B22-T-1</strain>
    </source>
</reference>
<accession>A0A2T3AKQ9</accession>
<dbReference type="InterPro" id="IPR001206">
    <property type="entry name" value="Diacylglycerol_kinase_cat_dom"/>
</dbReference>
<dbReference type="Proteomes" id="UP000241462">
    <property type="component" value="Unassembled WGS sequence"/>
</dbReference>
<keyword evidence="2" id="KW-0418">Kinase</keyword>
<protein>
    <submittedName>
        <fullName evidence="2">ATP-NAD kinase-like domain-containing protein</fullName>
    </submittedName>
</protein>
<dbReference type="GO" id="GO:0001727">
    <property type="term" value="F:lipid kinase activity"/>
    <property type="evidence" value="ECO:0007669"/>
    <property type="project" value="TreeGrafter"/>
</dbReference>
<dbReference type="EMBL" id="KZ678379">
    <property type="protein sequence ID" value="PSS02169.1"/>
    <property type="molecule type" value="Genomic_DNA"/>
</dbReference>
<dbReference type="GO" id="GO:0005737">
    <property type="term" value="C:cytoplasm"/>
    <property type="evidence" value="ECO:0007669"/>
    <property type="project" value="TreeGrafter"/>
</dbReference>
<proteinExistence type="predicted"/>
<dbReference type="GO" id="GO:0016020">
    <property type="term" value="C:membrane"/>
    <property type="evidence" value="ECO:0007669"/>
    <property type="project" value="TreeGrafter"/>
</dbReference>
<dbReference type="PROSITE" id="PS50146">
    <property type="entry name" value="DAGK"/>
    <property type="match status" value="1"/>
</dbReference>
<evidence type="ECO:0000313" key="2">
    <source>
        <dbReference type="EMBL" id="PSS02169.1"/>
    </source>
</evidence>
<gene>
    <name evidence="2" type="ORF">BD289DRAFT_271943</name>
</gene>
<dbReference type="Gene3D" id="2.60.200.40">
    <property type="match status" value="1"/>
</dbReference>
<keyword evidence="3" id="KW-1185">Reference proteome</keyword>
<dbReference type="InterPro" id="IPR016064">
    <property type="entry name" value="NAD/diacylglycerol_kinase_sf"/>
</dbReference>
<dbReference type="PANTHER" id="PTHR12358:SF108">
    <property type="entry name" value="DAGKC DOMAIN-CONTAINING PROTEIN"/>
    <property type="match status" value="1"/>
</dbReference>
<evidence type="ECO:0000313" key="3">
    <source>
        <dbReference type="Proteomes" id="UP000241462"/>
    </source>
</evidence>